<evidence type="ECO:0000256" key="1">
    <source>
        <dbReference type="ARBA" id="ARBA00001668"/>
    </source>
</evidence>
<dbReference type="NCBIfam" id="TIGR00152">
    <property type="entry name" value="dephospho-CoA kinase"/>
    <property type="match status" value="1"/>
</dbReference>
<keyword evidence="19 22" id="KW-0511">Multifunctional enzyme</keyword>
<dbReference type="InterPro" id="IPR015886">
    <property type="entry name" value="H2TH_FPG"/>
</dbReference>
<reference evidence="26" key="1">
    <citation type="journal article" date="2021" name="PeerJ">
        <title>Extensive microbial diversity within the chicken gut microbiome revealed by metagenomics and culture.</title>
        <authorList>
            <person name="Gilroy R."/>
            <person name="Ravi A."/>
            <person name="Getino M."/>
            <person name="Pursley I."/>
            <person name="Horton D.L."/>
            <person name="Alikhan N.F."/>
            <person name="Baker D."/>
            <person name="Gharbi K."/>
            <person name="Hall N."/>
            <person name="Watson M."/>
            <person name="Adriaenssens E.M."/>
            <person name="Foster-Nyarko E."/>
            <person name="Jarju S."/>
            <person name="Secka A."/>
            <person name="Antonio M."/>
            <person name="Oren A."/>
            <person name="Chaudhuri R.R."/>
            <person name="La Ragione R."/>
            <person name="Hildebrand F."/>
            <person name="Pallen M.J."/>
        </authorList>
    </citation>
    <scope>NUCLEOTIDE SEQUENCE</scope>
    <source>
        <strain evidence="26">7318</strain>
    </source>
</reference>
<dbReference type="InterPro" id="IPR027417">
    <property type="entry name" value="P-loop_NTPase"/>
</dbReference>
<evidence type="ECO:0000256" key="22">
    <source>
        <dbReference type="HAMAP-Rule" id="MF_00103"/>
    </source>
</evidence>
<keyword evidence="12 22" id="KW-0378">Hydrolase</keyword>
<sequence>MPEMPEVENIVRGIRPFIETKKITDIEIIKSDIVKYPSVEQYVQRIKNSRINAVKRRGKYIILELDNGIAAVIHLRMTGKLLYTRQNQPIDKYACVIFTLEDKNKLVYADVRRLGTLDAVTNQELPRLKGLYSLGEEPLTADFSVDYLQKVLQKSKSRIKSFLLNQKNVAGLGNIYVDEALFLSRINPLRTAGSLSMAEIKALHEAVNQVIGAGIKDGGTTFRDYRNGLGGKGTHQDHLYVYSRKGEPCRVCGAPIAKTVVSGRGTYYCPCCQRQTVRRKNKMTRIIGLTGGIACGKSTVSAYLQQRGAVIIDGDKIARELSEPHRAIWQAYVNHFGTKILNDDNSLNRRLIGQIVFTDEKEKNWMNSTMHPLIKEAIMNKIEICRQNKMAVVVLDIPLLYEAGWDKFADEVWVVKISRQLQIERIQERDKLTRQEAESRIDAQMSLEEKAKRADVVIDSSAAPEITLAKVARICAERNLNL</sequence>
<dbReference type="Gene3D" id="3.40.50.300">
    <property type="entry name" value="P-loop containing nucleotide triphosphate hydrolases"/>
    <property type="match status" value="1"/>
</dbReference>
<keyword evidence="8 23" id="KW-0547">Nucleotide-binding</keyword>
<dbReference type="FunFam" id="1.10.8.50:FF:000003">
    <property type="entry name" value="Formamidopyrimidine-DNA glycosylase"/>
    <property type="match status" value="1"/>
</dbReference>
<comment type="cofactor">
    <cofactor evidence="22">
        <name>Zn(2+)</name>
        <dbReference type="ChEBI" id="CHEBI:29105"/>
    </cofactor>
    <text evidence="22">Binds 1 zinc ion per subunit.</text>
</comment>
<feature type="binding site" evidence="23">
    <location>
        <begin position="294"/>
        <end position="299"/>
    </location>
    <ligand>
        <name>ATP</name>
        <dbReference type="ChEBI" id="CHEBI:30616"/>
    </ligand>
</feature>
<keyword evidence="9 22" id="KW-0227">DNA damage</keyword>
<evidence type="ECO:0000256" key="17">
    <source>
        <dbReference type="ARBA" id="ARBA00023204"/>
    </source>
</evidence>
<dbReference type="Gene3D" id="3.20.190.10">
    <property type="entry name" value="MutM-like, N-terminal"/>
    <property type="match status" value="1"/>
</dbReference>
<keyword evidence="16 22" id="KW-0238">DNA-binding</keyword>
<dbReference type="InterPro" id="IPR001977">
    <property type="entry name" value="Depp_CoAkinase"/>
</dbReference>
<evidence type="ECO:0000259" key="25">
    <source>
        <dbReference type="PROSITE" id="PS51068"/>
    </source>
</evidence>
<dbReference type="GO" id="GO:0005524">
    <property type="term" value="F:ATP binding"/>
    <property type="evidence" value="ECO:0007669"/>
    <property type="project" value="UniProtKB-UniRule"/>
</dbReference>
<organism evidence="26 27">
    <name type="scientific">Megamonas hypermegale</name>
    <dbReference type="NCBI Taxonomy" id="158847"/>
    <lineage>
        <taxon>Bacteria</taxon>
        <taxon>Bacillati</taxon>
        <taxon>Bacillota</taxon>
        <taxon>Negativicutes</taxon>
        <taxon>Selenomonadales</taxon>
        <taxon>Selenomonadaceae</taxon>
        <taxon>Megamonas</taxon>
    </lineage>
</organism>
<comment type="caution">
    <text evidence="22">Lacks conserved residue(s) required for the propagation of feature annotation.</text>
</comment>
<dbReference type="SUPFAM" id="SSF52540">
    <property type="entry name" value="P-loop containing nucleoside triphosphate hydrolases"/>
    <property type="match status" value="1"/>
</dbReference>
<gene>
    <name evidence="22 26" type="primary">mutM</name>
    <name evidence="23" type="synonym">coaE</name>
    <name evidence="22" type="synonym">fpg</name>
    <name evidence="26" type="ORF">K8V65_08865</name>
</gene>
<dbReference type="EMBL" id="DYVR01000247">
    <property type="protein sequence ID" value="HJF85757.1"/>
    <property type="molecule type" value="Genomic_DNA"/>
</dbReference>
<evidence type="ECO:0000259" key="24">
    <source>
        <dbReference type="PROSITE" id="PS51066"/>
    </source>
</evidence>
<dbReference type="Proteomes" id="UP000780768">
    <property type="component" value="Unassembled WGS sequence"/>
</dbReference>
<comment type="catalytic activity">
    <reaction evidence="1 22">
        <text>Hydrolysis of DNA containing ring-opened 7-methylguanine residues, releasing 2,6-diamino-4-hydroxy-5-(N-methyl)formamidopyrimidine.</text>
        <dbReference type="EC" id="3.2.2.23"/>
    </reaction>
</comment>
<dbReference type="PROSITE" id="PS51068">
    <property type="entry name" value="FPG_CAT"/>
    <property type="match status" value="1"/>
</dbReference>
<comment type="pathway">
    <text evidence="23">Cofactor biosynthesis; coenzyme A biosynthesis; CoA from (R)-pantothenate: step 5/5.</text>
</comment>
<comment type="subcellular location">
    <subcellularLocation>
        <location evidence="23">Cytoplasm</location>
    </subcellularLocation>
</comment>
<comment type="catalytic activity">
    <reaction evidence="21 22">
        <text>2'-deoxyribonucleotide-(2'-deoxyribose 5'-phosphate)-2'-deoxyribonucleotide-DNA = a 3'-end 2'-deoxyribonucleotide-(2,3-dehydro-2,3-deoxyribose 5'-phosphate)-DNA + a 5'-end 5'-phospho-2'-deoxyribonucleoside-DNA + H(+)</text>
        <dbReference type="Rhea" id="RHEA:66592"/>
        <dbReference type="Rhea" id="RHEA-COMP:13180"/>
        <dbReference type="Rhea" id="RHEA-COMP:16897"/>
        <dbReference type="Rhea" id="RHEA-COMP:17067"/>
        <dbReference type="ChEBI" id="CHEBI:15378"/>
        <dbReference type="ChEBI" id="CHEBI:136412"/>
        <dbReference type="ChEBI" id="CHEBI:157695"/>
        <dbReference type="ChEBI" id="CHEBI:167181"/>
        <dbReference type="EC" id="4.2.99.18"/>
    </reaction>
</comment>
<dbReference type="InterPro" id="IPR012319">
    <property type="entry name" value="FPG_cat"/>
</dbReference>
<evidence type="ECO:0000256" key="23">
    <source>
        <dbReference type="HAMAP-Rule" id="MF_00376"/>
    </source>
</evidence>
<dbReference type="SMART" id="SM01232">
    <property type="entry name" value="H2TH"/>
    <property type="match status" value="1"/>
</dbReference>
<keyword evidence="7 22" id="KW-0479">Metal-binding</keyword>
<dbReference type="GO" id="GO:0006284">
    <property type="term" value="P:base-excision repair"/>
    <property type="evidence" value="ECO:0007669"/>
    <property type="project" value="InterPro"/>
</dbReference>
<keyword evidence="13 22" id="KW-0862">Zinc</keyword>
<evidence type="ECO:0000256" key="18">
    <source>
        <dbReference type="ARBA" id="ARBA00023239"/>
    </source>
</evidence>
<evidence type="ECO:0000256" key="7">
    <source>
        <dbReference type="ARBA" id="ARBA00022723"/>
    </source>
</evidence>
<dbReference type="PANTHER" id="PTHR22993">
    <property type="entry name" value="FORMAMIDOPYRIMIDINE-DNA GLYCOSYLASE"/>
    <property type="match status" value="1"/>
</dbReference>
<feature type="active site" description="Proton donor; for beta-elimination activity" evidence="22">
    <location>
        <position position="59"/>
    </location>
</feature>
<dbReference type="InterPro" id="IPR015887">
    <property type="entry name" value="DNA_glyclase_Znf_dom_DNA_BS"/>
</dbReference>
<dbReference type="Gene3D" id="1.10.8.50">
    <property type="match status" value="1"/>
</dbReference>
<dbReference type="InterPro" id="IPR035937">
    <property type="entry name" value="FPG_N"/>
</dbReference>
<feature type="domain" description="FPG-type" evidence="24">
    <location>
        <begin position="240"/>
        <end position="274"/>
    </location>
</feature>
<dbReference type="InterPro" id="IPR020629">
    <property type="entry name" value="FPG_Glyclase"/>
</dbReference>
<keyword evidence="5 23" id="KW-0963">Cytoplasm</keyword>
<keyword evidence="15 23" id="KW-0173">Coenzyme A biosynthesis</keyword>
<evidence type="ECO:0000313" key="26">
    <source>
        <dbReference type="EMBL" id="HJF85757.1"/>
    </source>
</evidence>
<dbReference type="InterPro" id="IPR010663">
    <property type="entry name" value="Znf_FPG/IleRS"/>
</dbReference>
<dbReference type="GO" id="GO:0140078">
    <property type="term" value="F:class I DNA-(apurinic or apyrimidinic site) endonuclease activity"/>
    <property type="evidence" value="ECO:0007669"/>
    <property type="project" value="UniProtKB-EC"/>
</dbReference>
<feature type="domain" description="Formamidopyrimidine-DNA glycosylase catalytic" evidence="25">
    <location>
        <begin position="2"/>
        <end position="115"/>
    </location>
</feature>
<evidence type="ECO:0000256" key="21">
    <source>
        <dbReference type="ARBA" id="ARBA00044632"/>
    </source>
</evidence>
<comment type="caution">
    <text evidence="26">The sequence shown here is derived from an EMBL/GenBank/DDBJ whole genome shotgun (WGS) entry which is preliminary data.</text>
</comment>
<keyword evidence="14 23" id="KW-0067">ATP-binding</keyword>
<keyword evidence="17 22" id="KW-0234">DNA repair</keyword>
<dbReference type="HAMAP" id="MF_00103">
    <property type="entry name" value="Fapy_DNA_glycosyl"/>
    <property type="match status" value="1"/>
</dbReference>
<keyword evidence="10 22" id="KW-0863">Zinc-finger</keyword>
<dbReference type="GO" id="GO:0034039">
    <property type="term" value="F:8-oxo-7,8-dihydroguanine DNA N-glycosylase activity"/>
    <property type="evidence" value="ECO:0007669"/>
    <property type="project" value="TreeGrafter"/>
</dbReference>
<dbReference type="FunFam" id="3.40.50.300:FF:000991">
    <property type="entry name" value="Dephospho-CoA kinase"/>
    <property type="match status" value="1"/>
</dbReference>
<dbReference type="GO" id="GO:0005737">
    <property type="term" value="C:cytoplasm"/>
    <property type="evidence" value="ECO:0007669"/>
    <property type="project" value="UniProtKB-SubCell"/>
</dbReference>
<evidence type="ECO:0000256" key="8">
    <source>
        <dbReference type="ARBA" id="ARBA00022741"/>
    </source>
</evidence>
<keyword evidence="20 22" id="KW-0326">Glycosidase</keyword>
<evidence type="ECO:0000256" key="2">
    <source>
        <dbReference type="ARBA" id="ARBA00009018"/>
    </source>
</evidence>
<evidence type="ECO:0000256" key="19">
    <source>
        <dbReference type="ARBA" id="ARBA00023268"/>
    </source>
</evidence>
<feature type="active site" description="Schiff-base intermediate with DNA" evidence="22">
    <location>
        <position position="2"/>
    </location>
</feature>
<accession>A0A921HQA0</accession>
<comment type="similarity">
    <text evidence="2 23">Belongs to the CoaE family.</text>
</comment>
<dbReference type="SUPFAM" id="SSF57716">
    <property type="entry name" value="Glucocorticoid receptor-like (DNA-binding domain)"/>
    <property type="match status" value="1"/>
</dbReference>
<comment type="subunit">
    <text evidence="4 22">Monomer.</text>
</comment>
<evidence type="ECO:0000256" key="3">
    <source>
        <dbReference type="ARBA" id="ARBA00009409"/>
    </source>
</evidence>
<dbReference type="EC" id="3.2.2.23" evidence="22"/>
<dbReference type="PROSITE" id="PS51066">
    <property type="entry name" value="ZF_FPG_2"/>
    <property type="match status" value="1"/>
</dbReference>
<dbReference type="GO" id="GO:0008270">
    <property type="term" value="F:zinc ion binding"/>
    <property type="evidence" value="ECO:0007669"/>
    <property type="project" value="UniProtKB-UniRule"/>
</dbReference>
<dbReference type="Pfam" id="PF06831">
    <property type="entry name" value="H2TH"/>
    <property type="match status" value="1"/>
</dbReference>
<dbReference type="SMART" id="SM00898">
    <property type="entry name" value="Fapy_DNA_glyco"/>
    <property type="match status" value="1"/>
</dbReference>
<dbReference type="EC" id="4.2.99.18" evidence="22"/>
<evidence type="ECO:0000256" key="11">
    <source>
        <dbReference type="ARBA" id="ARBA00022777"/>
    </source>
</evidence>
<dbReference type="SUPFAM" id="SSF46946">
    <property type="entry name" value="S13-like H2TH domain"/>
    <property type="match status" value="1"/>
</dbReference>
<feature type="binding site" evidence="22">
    <location>
        <position position="112"/>
    </location>
    <ligand>
        <name>DNA</name>
        <dbReference type="ChEBI" id="CHEBI:16991"/>
    </ligand>
</feature>
<dbReference type="HAMAP" id="MF_00376">
    <property type="entry name" value="Dephospho_CoA_kinase"/>
    <property type="match status" value="1"/>
</dbReference>
<dbReference type="Pfam" id="PF01121">
    <property type="entry name" value="CoaE"/>
    <property type="match status" value="1"/>
</dbReference>
<evidence type="ECO:0000256" key="12">
    <source>
        <dbReference type="ARBA" id="ARBA00022801"/>
    </source>
</evidence>
<dbReference type="NCBIfam" id="NF002211">
    <property type="entry name" value="PRK01103.1"/>
    <property type="match status" value="1"/>
</dbReference>
<dbReference type="InterPro" id="IPR000214">
    <property type="entry name" value="Znf_DNA_glyclase/AP_lyase"/>
</dbReference>
<evidence type="ECO:0000256" key="5">
    <source>
        <dbReference type="ARBA" id="ARBA00022490"/>
    </source>
</evidence>
<dbReference type="CDD" id="cd02022">
    <property type="entry name" value="DPCK"/>
    <property type="match status" value="1"/>
</dbReference>
<evidence type="ECO:0000256" key="16">
    <source>
        <dbReference type="ARBA" id="ARBA00023125"/>
    </source>
</evidence>
<evidence type="ECO:0000256" key="14">
    <source>
        <dbReference type="ARBA" id="ARBA00022840"/>
    </source>
</evidence>
<dbReference type="AlphaFoldDB" id="A0A921HQA0"/>
<comment type="function">
    <text evidence="22">Involved in base excision repair of DNA damaged by oxidation or by mutagenic agents. Acts as DNA glycosylase that recognizes and removes damaged bases. Has a preference for oxidized purines, such as 7,8-dihydro-8-oxoguanine (8-oxoG). Has AP (apurinic/apyrimidinic) lyase activity and introduces nicks in the DNA strand. Cleaves the DNA backbone by beta-delta elimination to generate a single-strand break at the site of the removed base with both 3'- and 5'-phosphates.</text>
</comment>
<dbReference type="GO" id="GO:0015937">
    <property type="term" value="P:coenzyme A biosynthetic process"/>
    <property type="evidence" value="ECO:0007669"/>
    <property type="project" value="UniProtKB-UniRule"/>
</dbReference>
<keyword evidence="18 22" id="KW-0456">Lyase</keyword>
<reference evidence="26" key="2">
    <citation type="submission" date="2021-09" db="EMBL/GenBank/DDBJ databases">
        <authorList>
            <person name="Gilroy R."/>
        </authorList>
    </citation>
    <scope>NUCLEOTIDE SEQUENCE</scope>
    <source>
        <strain evidence="26">7318</strain>
    </source>
</reference>
<dbReference type="EC" id="2.7.1.24" evidence="23"/>
<dbReference type="Pfam" id="PF01149">
    <property type="entry name" value="Fapy_DNA_glyco"/>
    <property type="match status" value="1"/>
</dbReference>
<keyword evidence="6 23" id="KW-0808">Transferase</keyword>
<evidence type="ECO:0000256" key="9">
    <source>
        <dbReference type="ARBA" id="ARBA00022763"/>
    </source>
</evidence>
<dbReference type="InterPro" id="IPR010979">
    <property type="entry name" value="Ribosomal_uS13-like_H2TH"/>
</dbReference>
<evidence type="ECO:0000256" key="13">
    <source>
        <dbReference type="ARBA" id="ARBA00022833"/>
    </source>
</evidence>
<dbReference type="CDD" id="cd08966">
    <property type="entry name" value="EcFpg-like_N"/>
    <property type="match status" value="1"/>
</dbReference>
<keyword evidence="11 23" id="KW-0418">Kinase</keyword>
<protein>
    <recommendedName>
        <fullName evidence="22 23">Multifunctional fusion protein</fullName>
    </recommendedName>
    <domain>
        <recommendedName>
            <fullName evidence="22">Formamidopyrimidine-DNA glycosylase</fullName>
            <shortName evidence="22">Fapy-DNA glycosylase</shortName>
            <ecNumber evidence="22">3.2.2.23</ecNumber>
        </recommendedName>
        <alternativeName>
            <fullName evidence="22">DNA-(apurinic or apyrimidinic site) lyase MutM</fullName>
            <shortName evidence="22">AP lyase MutM</shortName>
            <ecNumber evidence="22">4.2.99.18</ecNumber>
        </alternativeName>
    </domain>
    <domain>
        <recommendedName>
            <fullName evidence="23">Dephospho-CoA kinase</fullName>
            <ecNumber evidence="23">2.7.1.24</ecNumber>
        </recommendedName>
        <alternativeName>
            <fullName evidence="23">Dephosphocoenzyme A kinase</fullName>
        </alternativeName>
    </domain>
</protein>
<evidence type="ECO:0000256" key="20">
    <source>
        <dbReference type="ARBA" id="ARBA00023295"/>
    </source>
</evidence>
<evidence type="ECO:0000313" key="27">
    <source>
        <dbReference type="Proteomes" id="UP000780768"/>
    </source>
</evidence>
<feature type="active site" description="Proton donor" evidence="22">
    <location>
        <position position="3"/>
    </location>
</feature>
<dbReference type="Pfam" id="PF06827">
    <property type="entry name" value="zf-FPG_IleRS"/>
    <property type="match status" value="1"/>
</dbReference>
<dbReference type="GO" id="GO:0003690">
    <property type="term" value="F:double-stranded DNA binding"/>
    <property type="evidence" value="ECO:0007669"/>
    <property type="project" value="UniProtKB-ARBA"/>
</dbReference>
<dbReference type="SUPFAM" id="SSF81624">
    <property type="entry name" value="N-terminal domain of MutM-like DNA repair proteins"/>
    <property type="match status" value="1"/>
</dbReference>
<dbReference type="GO" id="GO:0003684">
    <property type="term" value="F:damaged DNA binding"/>
    <property type="evidence" value="ECO:0007669"/>
    <property type="project" value="InterPro"/>
</dbReference>
<dbReference type="PANTHER" id="PTHR22993:SF9">
    <property type="entry name" value="FORMAMIDOPYRIMIDINE-DNA GLYCOSYLASE"/>
    <property type="match status" value="1"/>
</dbReference>
<name>A0A921HQA0_9FIRM</name>
<evidence type="ECO:0000256" key="6">
    <source>
        <dbReference type="ARBA" id="ARBA00022679"/>
    </source>
</evidence>
<dbReference type="PROSITE" id="PS01242">
    <property type="entry name" value="ZF_FPG_1"/>
    <property type="match status" value="1"/>
</dbReference>
<dbReference type="GO" id="GO:0004140">
    <property type="term" value="F:dephospho-CoA kinase activity"/>
    <property type="evidence" value="ECO:0007669"/>
    <property type="project" value="UniProtKB-UniRule"/>
</dbReference>
<comment type="similarity">
    <text evidence="3 22">Belongs to the FPG family.</text>
</comment>
<evidence type="ECO:0000256" key="10">
    <source>
        <dbReference type="ARBA" id="ARBA00022771"/>
    </source>
</evidence>
<proteinExistence type="inferred from homology"/>
<feature type="active site" description="Proton donor; for delta-elimination activity" evidence="22">
    <location>
        <position position="264"/>
    </location>
</feature>
<evidence type="ECO:0000256" key="4">
    <source>
        <dbReference type="ARBA" id="ARBA00011245"/>
    </source>
</evidence>
<evidence type="ECO:0000256" key="15">
    <source>
        <dbReference type="ARBA" id="ARBA00022993"/>
    </source>
</evidence>
<dbReference type="PROSITE" id="PS51219">
    <property type="entry name" value="DPCK"/>
    <property type="match status" value="1"/>
</dbReference>
<comment type="function">
    <text evidence="23">Catalyzes the phosphorylation of the 3'-hydroxyl group of dephosphocoenzyme A to form coenzyme A.</text>
</comment>
<dbReference type="NCBIfam" id="TIGR00577">
    <property type="entry name" value="fpg"/>
    <property type="match status" value="1"/>
</dbReference>
<comment type="catalytic activity">
    <reaction evidence="23">
        <text>3'-dephospho-CoA + ATP = ADP + CoA + H(+)</text>
        <dbReference type="Rhea" id="RHEA:18245"/>
        <dbReference type="ChEBI" id="CHEBI:15378"/>
        <dbReference type="ChEBI" id="CHEBI:30616"/>
        <dbReference type="ChEBI" id="CHEBI:57287"/>
        <dbReference type="ChEBI" id="CHEBI:57328"/>
        <dbReference type="ChEBI" id="CHEBI:456216"/>
        <dbReference type="EC" id="2.7.1.24"/>
    </reaction>
</comment>